<dbReference type="InterPro" id="IPR015424">
    <property type="entry name" value="PyrdxlP-dep_Trfase"/>
</dbReference>
<dbReference type="Pfam" id="PF01041">
    <property type="entry name" value="DegT_DnrJ_EryC1"/>
    <property type="match status" value="1"/>
</dbReference>
<accession>A0A5C5V9G8</accession>
<dbReference type="Proteomes" id="UP000318878">
    <property type="component" value="Unassembled WGS sequence"/>
</dbReference>
<dbReference type="GO" id="GO:0000271">
    <property type="term" value="P:polysaccharide biosynthetic process"/>
    <property type="evidence" value="ECO:0007669"/>
    <property type="project" value="TreeGrafter"/>
</dbReference>
<comment type="similarity">
    <text evidence="1 4">Belongs to the DegT/DnrJ/EryC1 family.</text>
</comment>
<keyword evidence="3 4" id="KW-0663">Pyridoxal phosphate</keyword>
<evidence type="ECO:0000313" key="6">
    <source>
        <dbReference type="Proteomes" id="UP000318878"/>
    </source>
</evidence>
<reference evidence="5 6" key="1">
    <citation type="submission" date="2019-02" db="EMBL/GenBank/DDBJ databases">
        <title>Deep-cultivation of Planctomycetes and their phenomic and genomic characterization uncovers novel biology.</title>
        <authorList>
            <person name="Wiegand S."/>
            <person name="Jogler M."/>
            <person name="Boedeker C."/>
            <person name="Pinto D."/>
            <person name="Vollmers J."/>
            <person name="Rivas-Marin E."/>
            <person name="Kohn T."/>
            <person name="Peeters S.H."/>
            <person name="Heuer A."/>
            <person name="Rast P."/>
            <person name="Oberbeckmann S."/>
            <person name="Bunk B."/>
            <person name="Jeske O."/>
            <person name="Meyerdierks A."/>
            <person name="Storesund J.E."/>
            <person name="Kallscheuer N."/>
            <person name="Luecker S."/>
            <person name="Lage O.M."/>
            <person name="Pohl T."/>
            <person name="Merkel B.J."/>
            <person name="Hornburger P."/>
            <person name="Mueller R.-W."/>
            <person name="Bruemmer F."/>
            <person name="Labrenz M."/>
            <person name="Spormann A.M."/>
            <person name="Op Den Camp H."/>
            <person name="Overmann J."/>
            <person name="Amann R."/>
            <person name="Jetten M.S.M."/>
            <person name="Mascher T."/>
            <person name="Medema M.H."/>
            <person name="Devos D.P."/>
            <person name="Kaster A.-K."/>
            <person name="Ovreas L."/>
            <person name="Rohde M."/>
            <person name="Galperin M.Y."/>
            <person name="Jogler C."/>
        </authorList>
    </citation>
    <scope>NUCLEOTIDE SEQUENCE [LARGE SCALE GENOMIC DNA]</scope>
    <source>
        <strain evidence="5 6">Enr8</strain>
    </source>
</reference>
<evidence type="ECO:0000313" key="5">
    <source>
        <dbReference type="EMBL" id="TWT34573.1"/>
    </source>
</evidence>
<feature type="modified residue" description="N6-(pyridoxal phosphate)lysine" evidence="3">
    <location>
        <position position="199"/>
    </location>
</feature>
<dbReference type="Gene3D" id="3.40.640.10">
    <property type="entry name" value="Type I PLP-dependent aspartate aminotransferase-like (Major domain)"/>
    <property type="match status" value="1"/>
</dbReference>
<gene>
    <name evidence="5" type="primary">arnB</name>
    <name evidence="5" type="ORF">Enr8_19840</name>
</gene>
<dbReference type="SUPFAM" id="SSF53383">
    <property type="entry name" value="PLP-dependent transferases"/>
    <property type="match status" value="1"/>
</dbReference>
<evidence type="ECO:0000256" key="2">
    <source>
        <dbReference type="PIRSR" id="PIRSR000390-1"/>
    </source>
</evidence>
<name>A0A5C5V9G8_9BACT</name>
<dbReference type="InterPro" id="IPR015421">
    <property type="entry name" value="PyrdxlP-dep_Trfase_major"/>
</dbReference>
<dbReference type="Gene3D" id="3.90.1150.10">
    <property type="entry name" value="Aspartate Aminotransferase, domain 1"/>
    <property type="match status" value="1"/>
</dbReference>
<evidence type="ECO:0000256" key="1">
    <source>
        <dbReference type="ARBA" id="ARBA00037999"/>
    </source>
</evidence>
<sequence>MRPGRRLYRKFLLIMPQRDYIVFGQPILGEAELAEVTETLRSCWIGTGPRTARFEAQFAEYVGARYAVAVNSCTAALHLSLLAAGVGPGDEVITTPLTFASTANVIIHCGATPVFVDVERSTMNIDPGQIEKAITPHTKAILPVHFAGRPCDMSAIREIAGRHGVTVIEDAAHCIEGRYRDQKVGSISPLTCFSFYVTKNMTTAEGGMITTDDEQLAATLKMQALHGLSRDAWRRFSDDGYQHYEVTCPGYKYNMTDLQAAIGLCQLPRLEPWLLRREEIWRQYDEAFMKLPCHTPAPAADHVRHARHLYTLVIDTERLGKTRDQVIADLHLQGIGVGVHYRAVHLHQYYRARFGYLPDQFPNANWISERTVSLPLSAKLSSDSVSRIINAVAEIFGDERSL</sequence>
<dbReference type="CDD" id="cd00616">
    <property type="entry name" value="AHBA_syn"/>
    <property type="match status" value="1"/>
</dbReference>
<dbReference type="AlphaFoldDB" id="A0A5C5V9G8"/>
<protein>
    <submittedName>
        <fullName evidence="5">UDP-4-amino-4-deoxy-L-arabinose--oxoglutarate aminotransferase</fullName>
        <ecNumber evidence="5">2.6.1.87</ecNumber>
    </submittedName>
</protein>
<comment type="caution">
    <text evidence="5">The sequence shown here is derived from an EMBL/GenBank/DDBJ whole genome shotgun (WGS) entry which is preliminary data.</text>
</comment>
<dbReference type="PIRSF" id="PIRSF000390">
    <property type="entry name" value="PLP_StrS"/>
    <property type="match status" value="1"/>
</dbReference>
<proteinExistence type="inferred from homology"/>
<keyword evidence="5" id="KW-0032">Aminotransferase</keyword>
<evidence type="ECO:0000256" key="3">
    <source>
        <dbReference type="PIRSR" id="PIRSR000390-2"/>
    </source>
</evidence>
<dbReference type="EC" id="2.6.1.87" evidence="5"/>
<dbReference type="InterPro" id="IPR015422">
    <property type="entry name" value="PyrdxlP-dep_Trfase_small"/>
</dbReference>
<keyword evidence="5" id="KW-0808">Transferase</keyword>
<dbReference type="GO" id="GO:0099620">
    <property type="term" value="F:UDP-4-amino-4-deoxy-L-arabinose aminotransferase"/>
    <property type="evidence" value="ECO:0007669"/>
    <property type="project" value="UniProtKB-EC"/>
</dbReference>
<dbReference type="PANTHER" id="PTHR30244:SF34">
    <property type="entry name" value="DTDP-4-AMINO-4,6-DIDEOXYGALACTOSE TRANSAMINASE"/>
    <property type="match status" value="1"/>
</dbReference>
<evidence type="ECO:0000256" key="4">
    <source>
        <dbReference type="RuleBase" id="RU004508"/>
    </source>
</evidence>
<dbReference type="InterPro" id="IPR000653">
    <property type="entry name" value="DegT/StrS_aminotransferase"/>
</dbReference>
<keyword evidence="6" id="KW-1185">Reference proteome</keyword>
<feature type="active site" description="Proton acceptor" evidence="2">
    <location>
        <position position="199"/>
    </location>
</feature>
<dbReference type="GO" id="GO:0030170">
    <property type="term" value="F:pyridoxal phosphate binding"/>
    <property type="evidence" value="ECO:0007669"/>
    <property type="project" value="TreeGrafter"/>
</dbReference>
<organism evidence="5 6">
    <name type="scientific">Blastopirellula retiformator</name>
    <dbReference type="NCBI Taxonomy" id="2527970"/>
    <lineage>
        <taxon>Bacteria</taxon>
        <taxon>Pseudomonadati</taxon>
        <taxon>Planctomycetota</taxon>
        <taxon>Planctomycetia</taxon>
        <taxon>Pirellulales</taxon>
        <taxon>Pirellulaceae</taxon>
        <taxon>Blastopirellula</taxon>
    </lineage>
</organism>
<dbReference type="PANTHER" id="PTHR30244">
    <property type="entry name" value="TRANSAMINASE"/>
    <property type="match status" value="1"/>
</dbReference>
<dbReference type="EMBL" id="SJPF01000002">
    <property type="protein sequence ID" value="TWT34573.1"/>
    <property type="molecule type" value="Genomic_DNA"/>
</dbReference>